<feature type="compositionally biased region" description="Basic and acidic residues" evidence="12">
    <location>
        <begin position="117"/>
        <end position="129"/>
    </location>
</feature>
<proteinExistence type="inferred from homology"/>
<evidence type="ECO:0000256" key="8">
    <source>
        <dbReference type="ARBA" id="ARBA00023065"/>
    </source>
</evidence>
<feature type="compositionally biased region" description="Acidic residues" evidence="12">
    <location>
        <begin position="130"/>
        <end position="164"/>
    </location>
</feature>
<keyword evidence="9 11" id="KW-0472">Membrane</keyword>
<dbReference type="PhylomeDB" id="G5ECH3"/>
<keyword evidence="4" id="KW-1003">Cell membrane</keyword>
<dbReference type="GO" id="GO:0098794">
    <property type="term" value="C:postsynapse"/>
    <property type="evidence" value="ECO:0007669"/>
    <property type="project" value="GOC"/>
</dbReference>
<keyword evidence="6" id="KW-0732">Signal</keyword>
<keyword evidence="16" id="KW-1185">Reference proteome</keyword>
<dbReference type="Proteomes" id="UP000001940">
    <property type="component" value="Chromosome V"/>
</dbReference>
<dbReference type="AlphaFoldDB" id="G5ECH3"/>
<gene>
    <name evidence="15 17" type="primary">avr-15</name>
    <name evidence="15" type="ORF">CELE_R11G10.1</name>
    <name evidence="17" type="ORF">R11G10.1</name>
</gene>
<dbReference type="GO" id="GO:1902476">
    <property type="term" value="P:chloride transmembrane transport"/>
    <property type="evidence" value="ECO:0000318"/>
    <property type="project" value="GO_Central"/>
</dbReference>
<dbReference type="SUPFAM" id="SSF63712">
    <property type="entry name" value="Nicotinic receptor ligand binding domain-like"/>
    <property type="match status" value="1"/>
</dbReference>
<comment type="similarity">
    <text evidence="11">Belongs to the ligand-gated ion channel (TC 1.A.9) family.</text>
</comment>
<evidence type="ECO:0000313" key="15">
    <source>
        <dbReference type="EMBL" id="CAB61021.1"/>
    </source>
</evidence>
<dbReference type="ExpressionAtlas" id="G5ECH3">
    <property type="expression patterns" value="baseline and differential"/>
</dbReference>
<dbReference type="eggNOG" id="KOG3644">
    <property type="taxonomic scope" value="Eukaryota"/>
</dbReference>
<dbReference type="InterPro" id="IPR006201">
    <property type="entry name" value="Neur_channel"/>
</dbReference>
<feature type="domain" description="Neurotransmitter-gated ion-channel transmembrane" evidence="14">
    <location>
        <begin position="473"/>
        <end position="575"/>
    </location>
</feature>
<evidence type="ECO:0000256" key="7">
    <source>
        <dbReference type="ARBA" id="ARBA00022989"/>
    </source>
</evidence>
<dbReference type="PaxDb" id="6239-R11G10.1a"/>
<dbReference type="GeneID" id="179834"/>
<dbReference type="OrthoDB" id="442503at2759"/>
<feature type="region of interest" description="Disordered" evidence="12">
    <location>
        <begin position="114"/>
        <end position="227"/>
    </location>
</feature>
<sequence length="657" mass="74716">MIGRLRRGFILFPQLFLLFVSISSIFLFVLVECKPPKSLNRMRSKGTYNAAAFNSPSMINNGLLLAGFENNDTSRETRESYEEYKDDIDHLLEGDLTFYDEGADTAAGDVVITSETPVEKHKEVHFKNEPEEEEIGKEDDGGGEAEEGEYEEENGSDAEEEEESPEKVEPATSTITTEAQTTTTPEEVTQDVSDNIEDDEDARPKSEEHSPKHAASSSDLFEDDDQSTTLESIARLSAPAHVPIEQPQTSDTEILEHLLTRGYDHRVRPPGEDGTIHGGPVVVSVNMLLRSISKIDNVNMEYSVQLTFRESWVDKRLSFGVKGDAQPDFLILTAGQEIWMPDSFFQNEKQAYKHMIDKPNVLIRVHKDGTILYSVRISLVLSCPMHLQYYPMDVQQCFIDLASYAYTTKDIEYVWKEETPVQLKAGLSSSLPSFQLTNTSTTYCTSKTNTGSYSCLRTIIQLRRQFSYYLLQLYIPSCMLVIVSWVSFWIDRTAVPARVTLGVTTLLTMTTQSSGINAKLPPVAYIKAIDVWIGACMTFIFCALLEFAWVTYIANKQDANKRARTEREKAELPFLQNSHNDVWVPREVAEQEREVMTVRMNRRQTNSVWKWIKTKTEWNDKSKRADLISRVMFPVLFLTFNISYWTHYGQYGVAIST</sequence>
<dbReference type="GO" id="GO:0043051">
    <property type="term" value="P:regulation of nematode pharyngeal pumping"/>
    <property type="evidence" value="ECO:0000315"/>
    <property type="project" value="WormBase"/>
</dbReference>
<evidence type="ECO:0000256" key="3">
    <source>
        <dbReference type="ARBA" id="ARBA00022448"/>
    </source>
</evidence>
<keyword evidence="3 11" id="KW-0813">Transport</keyword>
<dbReference type="Reactome" id="R-CEL-112314">
    <property type="pathway name" value="Neurotransmitter receptors and postsynaptic signal transmission"/>
</dbReference>
<dbReference type="InterPro" id="IPR038050">
    <property type="entry name" value="Neuro_actylchol_rec"/>
</dbReference>
<dbReference type="Pfam" id="PF02931">
    <property type="entry name" value="Neur_chan_LBD"/>
    <property type="match status" value="1"/>
</dbReference>
<dbReference type="CTD" id="179834"/>
<dbReference type="Gene3D" id="1.20.58.390">
    <property type="entry name" value="Neurotransmitter-gated ion-channel transmembrane domain"/>
    <property type="match status" value="1"/>
</dbReference>
<evidence type="ECO:0000259" key="13">
    <source>
        <dbReference type="Pfam" id="PF02931"/>
    </source>
</evidence>
<dbReference type="PRINTS" id="PR00253">
    <property type="entry name" value="GABAARECEPTR"/>
</dbReference>
<dbReference type="InterPro" id="IPR036719">
    <property type="entry name" value="Neuro-gated_channel_TM_sf"/>
</dbReference>
<evidence type="ECO:0000256" key="12">
    <source>
        <dbReference type="SAM" id="MobiDB-lite"/>
    </source>
</evidence>
<feature type="transmembrane region" description="Helical" evidence="11">
    <location>
        <begin position="466"/>
        <end position="490"/>
    </location>
</feature>
<evidence type="ECO:0000256" key="6">
    <source>
        <dbReference type="ARBA" id="ARBA00022729"/>
    </source>
</evidence>
<dbReference type="AGR" id="WB:WBGene00000233"/>
<reference evidence="15 16" key="1">
    <citation type="journal article" date="1998" name="Science">
        <title>Genome sequence of the nematode C. elegans: a platform for investigating biology.</title>
        <authorList>
            <consortium name="The C. elegans sequencing consortium"/>
            <person name="Sulson J.E."/>
            <person name="Waterston R."/>
        </authorList>
    </citation>
    <scope>NUCLEOTIDE SEQUENCE [LARGE SCALE GENOMIC DNA]</scope>
    <source>
        <strain evidence="15 16">Bristol N2</strain>
    </source>
</reference>
<evidence type="ECO:0000313" key="17">
    <source>
        <dbReference type="WormBase" id="R11G10.1a"/>
    </source>
</evidence>
<accession>G5ECH3</accession>
<comment type="subcellular location">
    <subcellularLocation>
        <location evidence="2">Cell membrane</location>
    </subcellularLocation>
    <subcellularLocation>
        <location evidence="1">Membrane</location>
        <topology evidence="1">Multi-pass membrane protein</topology>
    </subcellularLocation>
</comment>
<feature type="transmembrane region" description="Helical" evidence="11">
    <location>
        <begin position="12"/>
        <end position="33"/>
    </location>
</feature>
<dbReference type="FunFam" id="2.70.170.10:FF:000038">
    <property type="entry name" value="Glutamate-gated chloride channel alpha"/>
    <property type="match status" value="1"/>
</dbReference>
<feature type="transmembrane region" description="Helical" evidence="11">
    <location>
        <begin position="627"/>
        <end position="646"/>
    </location>
</feature>
<dbReference type="InParanoid" id="G5ECH3"/>
<dbReference type="FunCoup" id="G5ECH3">
    <property type="interactions" value="78"/>
</dbReference>
<dbReference type="NCBIfam" id="TIGR00860">
    <property type="entry name" value="LIC"/>
    <property type="match status" value="1"/>
</dbReference>
<dbReference type="InterPro" id="IPR044721">
    <property type="entry name" value="GluCl_TM"/>
</dbReference>
<dbReference type="GO" id="GO:0001508">
    <property type="term" value="P:action potential"/>
    <property type="evidence" value="ECO:0000315"/>
    <property type="project" value="WormBase"/>
</dbReference>
<feature type="compositionally biased region" description="Basic and acidic residues" evidence="12">
    <location>
        <begin position="202"/>
        <end position="211"/>
    </location>
</feature>
<dbReference type="OMA" id="WIKTRTE"/>
<dbReference type="PANTHER" id="PTHR18945">
    <property type="entry name" value="NEUROTRANSMITTER GATED ION CHANNEL"/>
    <property type="match status" value="1"/>
</dbReference>
<dbReference type="GO" id="GO:0004888">
    <property type="term" value="F:transmembrane signaling receptor activity"/>
    <property type="evidence" value="ECO:0007669"/>
    <property type="project" value="InterPro"/>
</dbReference>
<evidence type="ECO:0000259" key="14">
    <source>
        <dbReference type="Pfam" id="PF02932"/>
    </source>
</evidence>
<dbReference type="KEGG" id="cel:CELE_R11G10.1"/>
<dbReference type="InterPro" id="IPR006028">
    <property type="entry name" value="GABAA/Glycine_rcpt"/>
</dbReference>
<dbReference type="RefSeq" id="NP_001024076.1">
    <property type="nucleotide sequence ID" value="NM_001028905.8"/>
</dbReference>
<dbReference type="EMBL" id="BX284605">
    <property type="protein sequence ID" value="CAB61021.1"/>
    <property type="molecule type" value="Genomic_DNA"/>
</dbReference>
<dbReference type="PRINTS" id="PR00252">
    <property type="entry name" value="NRIONCHANNEL"/>
</dbReference>
<evidence type="ECO:0000256" key="5">
    <source>
        <dbReference type="ARBA" id="ARBA00022692"/>
    </source>
</evidence>
<dbReference type="FunFam" id="1.20.58.390:FF:000084">
    <property type="entry name" value="Glutamate-gated chloride channel subunit beta"/>
    <property type="match status" value="1"/>
</dbReference>
<keyword evidence="7 11" id="KW-1133">Transmembrane helix</keyword>
<evidence type="ECO:0000256" key="2">
    <source>
        <dbReference type="ARBA" id="ARBA00004236"/>
    </source>
</evidence>
<dbReference type="PROSITE" id="PS00236">
    <property type="entry name" value="NEUROTR_ION_CHANNEL"/>
    <property type="match status" value="1"/>
</dbReference>
<dbReference type="CDD" id="cd18993">
    <property type="entry name" value="LGIC_ECD_GluCl"/>
    <property type="match status" value="1"/>
</dbReference>
<feature type="domain" description="Neurotransmitter-gated ion-channel ligand-binding" evidence="13">
    <location>
        <begin position="252"/>
        <end position="465"/>
    </location>
</feature>
<feature type="compositionally biased region" description="Low complexity" evidence="12">
    <location>
        <begin position="170"/>
        <end position="187"/>
    </location>
</feature>
<evidence type="ECO:0000313" key="16">
    <source>
        <dbReference type="Proteomes" id="UP000001940"/>
    </source>
</evidence>
<dbReference type="InterPro" id="IPR018000">
    <property type="entry name" value="Neurotransmitter_ion_chnl_CS"/>
</dbReference>
<dbReference type="InterPro" id="IPR006202">
    <property type="entry name" value="Neur_chan_lig-bd"/>
</dbReference>
<dbReference type="SUPFAM" id="SSF90112">
    <property type="entry name" value="Neurotransmitter-gated ion-channel transmembrane pore"/>
    <property type="match status" value="1"/>
</dbReference>
<evidence type="ECO:0000256" key="1">
    <source>
        <dbReference type="ARBA" id="ARBA00004141"/>
    </source>
</evidence>
<dbReference type="InterPro" id="IPR036734">
    <property type="entry name" value="Neur_chan_lig-bd_sf"/>
</dbReference>
<dbReference type="GO" id="GO:0005886">
    <property type="term" value="C:plasma membrane"/>
    <property type="evidence" value="ECO:0007669"/>
    <property type="project" value="UniProtKB-SubCell"/>
</dbReference>
<dbReference type="SMR" id="G5ECH3"/>
<protein>
    <submittedName>
        <fullName evidence="15">Ig-like domain-containing protein</fullName>
    </submittedName>
</protein>
<dbReference type="STRING" id="6239.R11G10.1a.1"/>
<name>G5ECH3_CAEEL</name>
<keyword evidence="10 11" id="KW-0407">Ion channel</keyword>
<dbReference type="WormBase" id="R11G10.1a">
    <property type="protein sequence ID" value="CE25076"/>
    <property type="gene ID" value="WBGene00000233"/>
    <property type="gene designation" value="avr-15"/>
</dbReference>
<evidence type="ECO:0000256" key="10">
    <source>
        <dbReference type="ARBA" id="ARBA00023303"/>
    </source>
</evidence>
<dbReference type="GO" id="GO:0005231">
    <property type="term" value="F:excitatory extracellular ligand-gated monoatomic ion channel activity"/>
    <property type="evidence" value="ECO:0000318"/>
    <property type="project" value="GO_Central"/>
</dbReference>
<evidence type="ECO:0000256" key="11">
    <source>
        <dbReference type="RuleBase" id="RU000687"/>
    </source>
</evidence>
<dbReference type="Pfam" id="PF02932">
    <property type="entry name" value="Neur_chan_memb"/>
    <property type="match status" value="1"/>
</dbReference>
<feature type="transmembrane region" description="Helical" evidence="11">
    <location>
        <begin position="531"/>
        <end position="554"/>
    </location>
</feature>
<dbReference type="GO" id="GO:0031987">
    <property type="term" value="P:locomotion involved in locomotory behavior"/>
    <property type="evidence" value="ECO:0000315"/>
    <property type="project" value="WormBase"/>
</dbReference>
<dbReference type="InterPro" id="IPR006029">
    <property type="entry name" value="Neurotrans-gated_channel_TM"/>
</dbReference>
<dbReference type="CDD" id="cd19062">
    <property type="entry name" value="LGIC_TM_GluCl"/>
    <property type="match status" value="1"/>
</dbReference>
<dbReference type="Gene3D" id="2.70.170.10">
    <property type="entry name" value="Neurotransmitter-gated ion-channel ligand-binding domain"/>
    <property type="match status" value="1"/>
</dbReference>
<evidence type="ECO:0000256" key="9">
    <source>
        <dbReference type="ARBA" id="ARBA00023136"/>
    </source>
</evidence>
<keyword evidence="5 11" id="KW-0812">Transmembrane</keyword>
<dbReference type="Bgee" id="WBGene00000233">
    <property type="expression patterns" value="Expressed in larva and 3 other cell types or tissues"/>
</dbReference>
<organism evidence="15 16">
    <name type="scientific">Caenorhabditis elegans</name>
    <dbReference type="NCBI Taxonomy" id="6239"/>
    <lineage>
        <taxon>Eukaryota</taxon>
        <taxon>Metazoa</taxon>
        <taxon>Ecdysozoa</taxon>
        <taxon>Nematoda</taxon>
        <taxon>Chromadorea</taxon>
        <taxon>Rhabditida</taxon>
        <taxon>Rhabditina</taxon>
        <taxon>Rhabditomorpha</taxon>
        <taxon>Rhabditoidea</taxon>
        <taxon>Rhabditidae</taxon>
        <taxon>Peloderinae</taxon>
        <taxon>Caenorhabditis</taxon>
    </lineage>
</organism>
<evidence type="ECO:0000256" key="4">
    <source>
        <dbReference type="ARBA" id="ARBA00022475"/>
    </source>
</evidence>
<keyword evidence="8 11" id="KW-0406">Ion transport</keyword>